<dbReference type="KEGG" id="eff:skT53_26840"/>
<dbReference type="InterPro" id="IPR013342">
    <property type="entry name" value="Mandelate_racemase_C"/>
</dbReference>
<gene>
    <name evidence="3" type="ORF">skT53_26840</name>
</gene>
<protein>
    <submittedName>
        <fullName evidence="3">Dipeptide epimerase</fullName>
    </submittedName>
</protein>
<dbReference type="GO" id="GO:0046872">
    <property type="term" value="F:metal ion binding"/>
    <property type="evidence" value="ECO:0007669"/>
    <property type="project" value="UniProtKB-KW"/>
</dbReference>
<dbReference type="Pfam" id="PF13378">
    <property type="entry name" value="MR_MLE_C"/>
    <property type="match status" value="1"/>
</dbReference>
<dbReference type="Gene3D" id="3.30.390.10">
    <property type="entry name" value="Enolase-like, N-terminal domain"/>
    <property type="match status" value="1"/>
</dbReference>
<dbReference type="PANTHER" id="PTHR48073:SF2">
    <property type="entry name" value="O-SUCCINYLBENZOATE SYNTHASE"/>
    <property type="match status" value="1"/>
</dbReference>
<dbReference type="RefSeq" id="WP_200757969.1">
    <property type="nucleotide sequence ID" value="NZ_AP023366.1"/>
</dbReference>
<dbReference type="InterPro" id="IPR036849">
    <property type="entry name" value="Enolase-like_C_sf"/>
</dbReference>
<accession>A0A7I8DFG9</accession>
<dbReference type="Gene3D" id="3.20.20.120">
    <property type="entry name" value="Enolase-like C-terminal domain"/>
    <property type="match status" value="1"/>
</dbReference>
<keyword evidence="4" id="KW-1185">Reference proteome</keyword>
<dbReference type="InterPro" id="IPR029065">
    <property type="entry name" value="Enolase_C-like"/>
</dbReference>
<reference evidence="3 4" key="1">
    <citation type="submission" date="2020-08" db="EMBL/GenBank/DDBJ databases">
        <title>Complete Genome Sequence of Effusibacillus dendaii Strain skT53, Isolated from Farmland soil.</title>
        <authorList>
            <person name="Konishi T."/>
            <person name="Kawasaki H."/>
        </authorList>
    </citation>
    <scope>NUCLEOTIDE SEQUENCE [LARGE SCALE GENOMIC DNA]</scope>
    <source>
        <strain evidence="4">skT53</strain>
    </source>
</reference>
<dbReference type="EMBL" id="AP023366">
    <property type="protein sequence ID" value="BCJ87699.1"/>
    <property type="molecule type" value="Genomic_DNA"/>
</dbReference>
<organism evidence="3 4">
    <name type="scientific">Effusibacillus dendaii</name>
    <dbReference type="NCBI Taxonomy" id="2743772"/>
    <lineage>
        <taxon>Bacteria</taxon>
        <taxon>Bacillati</taxon>
        <taxon>Bacillota</taxon>
        <taxon>Bacilli</taxon>
        <taxon>Bacillales</taxon>
        <taxon>Alicyclobacillaceae</taxon>
        <taxon>Effusibacillus</taxon>
    </lineage>
</organism>
<proteinExistence type="predicted"/>
<evidence type="ECO:0000259" key="2">
    <source>
        <dbReference type="SMART" id="SM00922"/>
    </source>
</evidence>
<evidence type="ECO:0000313" key="4">
    <source>
        <dbReference type="Proteomes" id="UP000593802"/>
    </source>
</evidence>
<dbReference type="SUPFAM" id="SSF54826">
    <property type="entry name" value="Enolase N-terminal domain-like"/>
    <property type="match status" value="1"/>
</dbReference>
<dbReference type="SUPFAM" id="SSF51604">
    <property type="entry name" value="Enolase C-terminal domain-like"/>
    <property type="match status" value="1"/>
</dbReference>
<evidence type="ECO:0000313" key="3">
    <source>
        <dbReference type="EMBL" id="BCJ87699.1"/>
    </source>
</evidence>
<keyword evidence="1" id="KW-0479">Metal-binding</keyword>
<dbReference type="AlphaFoldDB" id="A0A7I8DFG9"/>
<name>A0A7I8DFG9_9BACL</name>
<dbReference type="Proteomes" id="UP000593802">
    <property type="component" value="Chromosome"/>
</dbReference>
<dbReference type="GO" id="GO:0003824">
    <property type="term" value="F:catalytic activity"/>
    <property type="evidence" value="ECO:0007669"/>
    <property type="project" value="UniProtKB-ARBA"/>
</dbReference>
<dbReference type="SMART" id="SM00922">
    <property type="entry name" value="MR_MLE"/>
    <property type="match status" value="1"/>
</dbReference>
<feature type="domain" description="Mandelate racemase/muconate lactonizing enzyme C-terminal" evidence="2">
    <location>
        <begin position="133"/>
        <end position="228"/>
    </location>
</feature>
<dbReference type="PANTHER" id="PTHR48073">
    <property type="entry name" value="O-SUCCINYLBENZOATE SYNTHASE-RELATED"/>
    <property type="match status" value="1"/>
</dbReference>
<evidence type="ECO:0000256" key="1">
    <source>
        <dbReference type="ARBA" id="ARBA00022723"/>
    </source>
</evidence>
<sequence length="358" mass="40946">MKKIKQIEMLRVKLPLKKPYLTSLGEFTYYDSVFVIVTAEDGMSAIGESTAVLGYSWESPYDVWNFGESYANQLIHKNISDASRWLTTQFSRLPFSTTPFLTAFEQLNGDPLYKIDRPIQVELLGIVNSRDYEEIDCELARLKESGYKTIKVKVGWDVDKDLEKVKFIHARISKGMKIRIDANQAYRYDDAYKFVTSIPPDHIELFEQPFQEGNWEDMKRLSNNSPIPLMLDESIYDTHDIDKAIQLQCSDYIKLKLMKASSAALLREMVQKIEDHCMKAVLGNGIATDIGCYQEAVLSANLCLKTAGEMNGFLKTITPVSDRSIHYDKNYLVVSPDFLPKVDISKISPFIIHQAIYE</sequence>
<dbReference type="SFLD" id="SFLDS00001">
    <property type="entry name" value="Enolase"/>
    <property type="match status" value="1"/>
</dbReference>
<dbReference type="InterPro" id="IPR029017">
    <property type="entry name" value="Enolase-like_N"/>
</dbReference>